<protein>
    <submittedName>
        <fullName evidence="1">Uncharacterized protein</fullName>
    </submittedName>
</protein>
<sequence length="57" mass="6427">MITHPRNPGVTYVPYQVVESKQQDGSWAVAVLYQNSEGDTYCRNAGDFEKFSEVQDA</sequence>
<reference evidence="1 2" key="1">
    <citation type="submission" date="2014-05" db="EMBL/GenBank/DDBJ databases">
        <title>Complete genome sequence of Aeromonas bacteriophage pAh6-C.</title>
        <authorList>
            <person name="Jun J.W."/>
            <person name="Park S.C."/>
        </authorList>
    </citation>
    <scope>NUCLEOTIDE SEQUENCE [LARGE SCALE GENOMIC DNA]</scope>
</reference>
<dbReference type="Proteomes" id="UP000028666">
    <property type="component" value="Segment"/>
</dbReference>
<name>A0A076G4G8_9CAUD</name>
<organism evidence="1 2">
    <name type="scientific">Aeromonas phage pAh6-C</name>
    <dbReference type="NCBI Taxonomy" id="1505227"/>
    <lineage>
        <taxon>Viruses</taxon>
        <taxon>Duplodnaviria</taxon>
        <taxon>Heunggongvirae</taxon>
        <taxon>Uroviricota</taxon>
        <taxon>Caudoviricetes</taxon>
        <taxon>Chaseviridae</taxon>
        <taxon>Nefertitivirinae</taxon>
        <taxon>Pahsextavirus</taxon>
        <taxon>Pahsextavirus pAh6C</taxon>
    </lineage>
</organism>
<keyword evidence="2" id="KW-1185">Reference proteome</keyword>
<dbReference type="RefSeq" id="YP_009103405.1">
    <property type="nucleotide sequence ID" value="NC_025459.1"/>
</dbReference>
<accession>A0A076G4G8</accession>
<proteinExistence type="predicted"/>
<dbReference type="EMBL" id="KJ858521">
    <property type="protein sequence ID" value="AII26825.1"/>
    <property type="molecule type" value="Genomic_DNA"/>
</dbReference>
<evidence type="ECO:0000313" key="1">
    <source>
        <dbReference type="EMBL" id="AII26825.1"/>
    </source>
</evidence>
<dbReference type="GeneID" id="22112327"/>
<dbReference type="KEGG" id="vg:22112327"/>
<gene>
    <name evidence="1" type="ORF">AH6C_071</name>
</gene>
<evidence type="ECO:0000313" key="2">
    <source>
        <dbReference type="Proteomes" id="UP000028666"/>
    </source>
</evidence>